<keyword evidence="1" id="KW-0175">Coiled coil</keyword>
<feature type="coiled-coil region" evidence="1">
    <location>
        <begin position="33"/>
        <end position="100"/>
    </location>
</feature>
<gene>
    <name evidence="2" type="ORF">OLW01_02550</name>
</gene>
<name>A0ABY7AQV3_9ALTE</name>
<dbReference type="InterPro" id="IPR021342">
    <property type="entry name" value="DUF2959"/>
</dbReference>
<dbReference type="PROSITE" id="PS51257">
    <property type="entry name" value="PROKAR_LIPOPROTEIN"/>
    <property type="match status" value="1"/>
</dbReference>
<sequence>MKNSLLIASSFSLLVGCQSAYYSAMEKVGYHKRDILVDRVEDAQDSQKDAQEQFKSALEQFKSTVQFDGGKLEKVYNQLNDEYNESKEAAEAVSERIEKVDSVAQALFDEWQDELEEYSNARLKQQSAEQLRETRRQYSKLIRSMRKAEDKMKPFLTAFNDNVLFLKHNLNASAISSLKGELLNIQRNVDGLIKEMGKSIDESDQFIKSLKTS</sequence>
<dbReference type="RefSeq" id="WP_268075063.1">
    <property type="nucleotide sequence ID" value="NZ_CP109965.1"/>
</dbReference>
<organism evidence="2 3">
    <name type="scientific">Catenovulum adriaticum</name>
    <dbReference type="NCBI Taxonomy" id="2984846"/>
    <lineage>
        <taxon>Bacteria</taxon>
        <taxon>Pseudomonadati</taxon>
        <taxon>Pseudomonadota</taxon>
        <taxon>Gammaproteobacteria</taxon>
        <taxon>Alteromonadales</taxon>
        <taxon>Alteromonadaceae</taxon>
        <taxon>Catenovulum</taxon>
    </lineage>
</organism>
<evidence type="ECO:0000313" key="3">
    <source>
        <dbReference type="Proteomes" id="UP001163726"/>
    </source>
</evidence>
<accession>A0ABY7AQV3</accession>
<dbReference type="Pfam" id="PF11172">
    <property type="entry name" value="DUF2959"/>
    <property type="match status" value="1"/>
</dbReference>
<dbReference type="Proteomes" id="UP001163726">
    <property type="component" value="Chromosome"/>
</dbReference>
<evidence type="ECO:0000313" key="2">
    <source>
        <dbReference type="EMBL" id="WAJ70714.1"/>
    </source>
</evidence>
<dbReference type="EMBL" id="CP109965">
    <property type="protein sequence ID" value="WAJ70714.1"/>
    <property type="molecule type" value="Genomic_DNA"/>
</dbReference>
<reference evidence="2" key="1">
    <citation type="submission" date="2022-10" db="EMBL/GenBank/DDBJ databases">
        <title>Catenovulum adriacola sp. nov. isolated in the Harbour of Susak.</title>
        <authorList>
            <person name="Schoch T."/>
            <person name="Reich S.J."/>
            <person name="Stoeferle S."/>
            <person name="Flaiz M."/>
            <person name="Kazda M."/>
            <person name="Riedel C.U."/>
            <person name="Duerre P."/>
        </authorList>
    </citation>
    <scope>NUCLEOTIDE SEQUENCE</scope>
    <source>
        <strain evidence="2">TS8</strain>
    </source>
</reference>
<protein>
    <submittedName>
        <fullName evidence="2">DUF2959 domain-containing protein</fullName>
    </submittedName>
</protein>
<keyword evidence="3" id="KW-1185">Reference proteome</keyword>
<dbReference type="SUPFAM" id="SSF75708">
    <property type="entry name" value="Chemotaxis phosphatase CheZ"/>
    <property type="match status" value="1"/>
</dbReference>
<proteinExistence type="predicted"/>
<evidence type="ECO:0000256" key="1">
    <source>
        <dbReference type="SAM" id="Coils"/>
    </source>
</evidence>